<comment type="caution">
    <text evidence="3">The sequence shown here is derived from an EMBL/GenBank/DDBJ whole genome shotgun (WGS) entry which is preliminary data.</text>
</comment>
<feature type="transmembrane region" description="Helical" evidence="2">
    <location>
        <begin position="51"/>
        <end position="74"/>
    </location>
</feature>
<sequence>MTREPRSGLDLPYPNTRASARGVRFARLWLGGFNLLPYRQRNARLARRRCLLEWVAAAFAGLAAVLAVVGWQAFEKARLDAQRASIEQSLTQLATPLAEHSRLLRAQEEQRRGAARAMSLSEPLTYLRDLLDALSFEPGDGVVLQQLRQREHETELLATSRGHIASAEWLKRLSAIRGVHGAEMSDLHRSASRSAAVAAAGASGPIEFGAHLHWGDPPKKNAPAVRPAAQRPMKSEQSGGAK</sequence>
<evidence type="ECO:0000256" key="2">
    <source>
        <dbReference type="SAM" id="Phobius"/>
    </source>
</evidence>
<evidence type="ECO:0000313" key="3">
    <source>
        <dbReference type="EMBL" id="RKF45488.1"/>
    </source>
</evidence>
<dbReference type="Proteomes" id="UP000283709">
    <property type="component" value="Unassembled WGS sequence"/>
</dbReference>
<keyword evidence="2" id="KW-1133">Transmembrane helix</keyword>
<name>A0A420GJR9_9BURK</name>
<dbReference type="AlphaFoldDB" id="A0A420GJR9"/>
<gene>
    <name evidence="3" type="ORF">BCY88_26210</name>
</gene>
<evidence type="ECO:0000313" key="4">
    <source>
        <dbReference type="Proteomes" id="UP000283709"/>
    </source>
</evidence>
<proteinExistence type="predicted"/>
<evidence type="ECO:0000256" key="1">
    <source>
        <dbReference type="SAM" id="MobiDB-lite"/>
    </source>
</evidence>
<keyword evidence="2" id="KW-0812">Transmembrane</keyword>
<dbReference type="EMBL" id="MCAS01000015">
    <property type="protein sequence ID" value="RKF45488.1"/>
    <property type="molecule type" value="Genomic_DNA"/>
</dbReference>
<feature type="region of interest" description="Disordered" evidence="1">
    <location>
        <begin position="213"/>
        <end position="242"/>
    </location>
</feature>
<protein>
    <submittedName>
        <fullName evidence="3">Fimbrial assembly protein</fullName>
    </submittedName>
</protein>
<accession>A0A420GJR9</accession>
<keyword evidence="2" id="KW-0472">Membrane</keyword>
<reference evidence="3 4" key="1">
    <citation type="submission" date="2016-07" db="EMBL/GenBank/DDBJ databases">
        <title>Genome analysis of Burkholderia fungorum ES3-20.</title>
        <authorList>
            <person name="Xu D."/>
            <person name="Yao R."/>
            <person name="Zheng S."/>
        </authorList>
    </citation>
    <scope>NUCLEOTIDE SEQUENCE [LARGE SCALE GENOMIC DNA]</scope>
    <source>
        <strain evidence="3 4">ES3-20</strain>
    </source>
</reference>
<organism evidence="3 4">
    <name type="scientific">Paraburkholderia fungorum</name>
    <dbReference type="NCBI Taxonomy" id="134537"/>
    <lineage>
        <taxon>Bacteria</taxon>
        <taxon>Pseudomonadati</taxon>
        <taxon>Pseudomonadota</taxon>
        <taxon>Betaproteobacteria</taxon>
        <taxon>Burkholderiales</taxon>
        <taxon>Burkholderiaceae</taxon>
        <taxon>Paraburkholderia</taxon>
    </lineage>
</organism>
<dbReference type="RefSeq" id="WP_120345295.1">
    <property type="nucleotide sequence ID" value="NZ_MCAS01000015.1"/>
</dbReference>
<dbReference type="OrthoDB" id="9001383at2"/>